<accession>A0ABY5IVF5</accession>
<dbReference type="Pfam" id="PF15566">
    <property type="entry name" value="Imm32"/>
    <property type="match status" value="1"/>
</dbReference>
<reference evidence="1" key="1">
    <citation type="submission" date="2022-07" db="EMBL/GenBank/DDBJ databases">
        <title>Isolation, identification, and degradation of a PFOSA degrading strain from sewage treatment plant.</title>
        <authorList>
            <person name="Zhang L."/>
            <person name="Huo Y."/>
        </authorList>
    </citation>
    <scope>NUCLEOTIDE SEQUENCE</scope>
    <source>
        <strain evidence="1">C1</strain>
    </source>
</reference>
<evidence type="ECO:0000313" key="1">
    <source>
        <dbReference type="EMBL" id="UUC46361.1"/>
    </source>
</evidence>
<dbReference type="Proteomes" id="UP001059844">
    <property type="component" value="Chromosome"/>
</dbReference>
<organism evidence="1 2">
    <name type="scientific">Flavobacterium cerinum</name>
    <dbReference type="NCBI Taxonomy" id="2502784"/>
    <lineage>
        <taxon>Bacteria</taxon>
        <taxon>Pseudomonadati</taxon>
        <taxon>Bacteroidota</taxon>
        <taxon>Flavobacteriia</taxon>
        <taxon>Flavobacteriales</taxon>
        <taxon>Flavobacteriaceae</taxon>
        <taxon>Flavobacterium</taxon>
    </lineage>
</organism>
<sequence>METVKIKIPKYHPENGIIYNWEDDFEIKTSAEGIGFKITANKAGLVSLANHLLNLAQDGIPTGYHIHLDSYNSLGEDSLDLTIEKV</sequence>
<keyword evidence="2" id="KW-1185">Reference proteome</keyword>
<proteinExistence type="predicted"/>
<evidence type="ECO:0000313" key="2">
    <source>
        <dbReference type="Proteomes" id="UP001059844"/>
    </source>
</evidence>
<dbReference type="InterPro" id="IPR029083">
    <property type="entry name" value="Imm32"/>
</dbReference>
<gene>
    <name evidence="1" type="ORF">NOX80_03955</name>
</gene>
<protein>
    <submittedName>
        <fullName evidence="1">Uncharacterized protein</fullName>
    </submittedName>
</protein>
<dbReference type="RefSeq" id="WP_256552026.1">
    <property type="nucleotide sequence ID" value="NZ_CP101751.1"/>
</dbReference>
<name>A0ABY5IVF5_9FLAO</name>
<dbReference type="EMBL" id="CP101751">
    <property type="protein sequence ID" value="UUC46361.1"/>
    <property type="molecule type" value="Genomic_DNA"/>
</dbReference>